<gene>
    <name evidence="1" type="ORF">B4099_3658</name>
</gene>
<protein>
    <submittedName>
        <fullName evidence="1">Uncharacterized protein</fullName>
    </submittedName>
</protein>
<dbReference type="RefSeq" id="WP_046721456.1">
    <property type="nucleotide sequence ID" value="NZ_JAABON010000009.1"/>
</dbReference>
<reference evidence="1 2" key="1">
    <citation type="submission" date="2016-01" db="EMBL/GenBank/DDBJ databases">
        <title>Genome Sequences of Twelve Sporeforming Bacillus Species Isolated from Foods.</title>
        <authorList>
            <person name="Berendsen E.M."/>
            <person name="Wells-Bennik M.H."/>
            <person name="Krawcyk A.O."/>
            <person name="De Jong A."/>
            <person name="Holsappel S."/>
            <person name="Eijlander R.T."/>
            <person name="Kuipers O.P."/>
        </authorList>
    </citation>
    <scope>NUCLEOTIDE SEQUENCE [LARGE SCALE GENOMIC DNA]</scope>
    <source>
        <strain evidence="1 2">B4099</strain>
    </source>
</reference>
<dbReference type="AlphaFoldDB" id="A0A150KHD0"/>
<evidence type="ECO:0000313" key="1">
    <source>
        <dbReference type="EMBL" id="KYC72296.1"/>
    </source>
</evidence>
<evidence type="ECO:0000313" key="2">
    <source>
        <dbReference type="Proteomes" id="UP000075304"/>
    </source>
</evidence>
<sequence length="78" mass="8875">MGEIRVRKENRVLTIPETRLDVYLQDGYDQIDDVGNVIKRATGGRMVSLAEYNRLLDRVAELENELAAPKGTKQKKSE</sequence>
<accession>A0A150KHD0</accession>
<proteinExistence type="predicted"/>
<dbReference type="PATRIC" id="fig|1398.25.peg.1507"/>
<dbReference type="EMBL" id="LQYI01000021">
    <property type="protein sequence ID" value="KYC72296.1"/>
    <property type="molecule type" value="Genomic_DNA"/>
</dbReference>
<name>A0A150KHD0_HEYCO</name>
<comment type="caution">
    <text evidence="1">The sequence shown here is derived from an EMBL/GenBank/DDBJ whole genome shotgun (WGS) entry which is preliminary data.</text>
</comment>
<dbReference type="Proteomes" id="UP000075304">
    <property type="component" value="Unassembled WGS sequence"/>
</dbReference>
<organism evidence="1 2">
    <name type="scientific">Heyndrickxia coagulans</name>
    <name type="common">Weizmannia coagulans</name>
    <dbReference type="NCBI Taxonomy" id="1398"/>
    <lineage>
        <taxon>Bacteria</taxon>
        <taxon>Bacillati</taxon>
        <taxon>Bacillota</taxon>
        <taxon>Bacilli</taxon>
        <taxon>Bacillales</taxon>
        <taxon>Bacillaceae</taxon>
        <taxon>Heyndrickxia</taxon>
    </lineage>
</organism>